<dbReference type="EMBL" id="CACRXK020015163">
    <property type="protein sequence ID" value="CAB4027979.1"/>
    <property type="molecule type" value="Genomic_DNA"/>
</dbReference>
<gene>
    <name evidence="1" type="ORF">PACLA_8A007341</name>
    <name evidence="2" type="ORF">PACLA_8A045977</name>
</gene>
<name>A0A7D9LIZ0_PARCT</name>
<organism evidence="2 3">
    <name type="scientific">Paramuricea clavata</name>
    <name type="common">Red gorgonian</name>
    <name type="synonym">Violescent sea-whip</name>
    <dbReference type="NCBI Taxonomy" id="317549"/>
    <lineage>
        <taxon>Eukaryota</taxon>
        <taxon>Metazoa</taxon>
        <taxon>Cnidaria</taxon>
        <taxon>Anthozoa</taxon>
        <taxon>Octocorallia</taxon>
        <taxon>Malacalcyonacea</taxon>
        <taxon>Plexauridae</taxon>
        <taxon>Paramuricea</taxon>
    </lineage>
</organism>
<evidence type="ECO:0000313" key="2">
    <source>
        <dbReference type="EMBL" id="CAB4033853.1"/>
    </source>
</evidence>
<dbReference type="Proteomes" id="UP001152795">
    <property type="component" value="Unassembled WGS sequence"/>
</dbReference>
<protein>
    <submittedName>
        <fullName evidence="2">Uncharacterized protein</fullName>
    </submittedName>
</protein>
<dbReference type="EMBL" id="CACRXK020019600">
    <property type="protein sequence ID" value="CAB4033853.1"/>
    <property type="molecule type" value="Genomic_DNA"/>
</dbReference>
<reference evidence="2" key="1">
    <citation type="submission" date="2020-04" db="EMBL/GenBank/DDBJ databases">
        <authorList>
            <person name="Alioto T."/>
            <person name="Alioto T."/>
            <person name="Gomez Garrido J."/>
        </authorList>
    </citation>
    <scope>NUCLEOTIDE SEQUENCE</scope>
    <source>
        <strain evidence="2">A484AB</strain>
    </source>
</reference>
<sequence length="72" mass="8153">MQQLKIITWPVVGDDGVVEVTETTNDPPEITEKQRMRENLNIVEIFLEFPTSTDSVDHSINGEVCVALFSEF</sequence>
<accession>A0A7D9LIZ0</accession>
<comment type="caution">
    <text evidence="2">The sequence shown here is derived from an EMBL/GenBank/DDBJ whole genome shotgun (WGS) entry which is preliminary data.</text>
</comment>
<keyword evidence="3" id="KW-1185">Reference proteome</keyword>
<evidence type="ECO:0000313" key="3">
    <source>
        <dbReference type="Proteomes" id="UP001152795"/>
    </source>
</evidence>
<proteinExistence type="predicted"/>
<evidence type="ECO:0000313" key="1">
    <source>
        <dbReference type="EMBL" id="CAB4027979.1"/>
    </source>
</evidence>
<dbReference type="AlphaFoldDB" id="A0A7D9LIZ0"/>